<sequence length="1909" mass="210832">MTTFRFVAIAVSMLFGAFVAFAQSGEDVAGQLFLDAATDSRATSNELYRRRLLSAITEQYPDSAPARSILSGQIGFSGLPEDPAWHRMLVGESVMTGFGHGEFPSYGQVTHQGIDIGLQGQMNCSEPRVPIIAPRTGTVIRVISADVNDKDLMEIEIDRNRNGRDLVEVAGNALVLRHDDSDPLEYSIYLHMLNAPANADGNPWKLNMTIQAGEQIGFIGDTGGAEGCQLHFEAGRFEGLHRYLHPKFGKIYPDGNVTNTTDFASDWIDPKAFLRRAFIRSHLDTPKRTELVTTPLLTEVEVPRGVNQTTPPVSEATPLVAEAEPTASETSNTMIPVEWIVTENARRIIRPGETAGDIAVAADGSTTYRGTPLFSAAADPTISELRLFISPQARHGLLLQWDLDTGGQRAALLDLREKRVVHSEIIPETAVHSAATPSDARVALPPVAWSPDERFVVIPISASEWQADSLFLDTSKGASGIATTDDVKRGQWTFPRLETLRWIGSHWIAMDYDILACIDTGCTGPTIVGSIEGSYDLTTLISNFPPPRKFDDAPVSMSDEWGPEVVVSPEIELGYGPCRNRSDKSNCLKEKGLSDQAIKFALDAAHGDLAGDVFATEFIELGNVDLAVTEFNGASPIVLPALLNGKIGIRVIGGIFEELHNFSDDASRAFMNRNVGVSSTRPSISGHRTLPDGRQLFVVAHPLSKCRACKNSGVALQAIEIDSAGQIIQERNIGLVGIALNHIRGYRLERPAAHFVRGTPEVLQYALNSLGYEAGPMDGYPGPQTRTALMEFQTEHCLPPTGQPDTATVQALVGADGVNAPCAGAVIPNDVTANTPLLSGMYVDNSAKCALESLPYEDNHLSQRIIQGSSITWGAEGACETTRTDIRNGITLYRGTCFEANESATRTWRFNVLSNDSFIDLDMPDASSDTAPRRFTKCPDDSALRRNWSAWFRQSNPEPNALTSLSSSKRDWTSSIVDGSQNRHYRPCENDRNKECLVGLGYSESTSEFVAQAWQHLDFAAVPQSFVELGKVDMAMVDHPYWETTALLLNASPDGIDFPEYPANEISKLPQDPVEVDLQRRFPEATGWYGKVIGHRRLPNGGQRFSFETEFTKSCRACDWIASAVVLVDFDEDGREVNRQYMGMLDRSDLVQVQSFDAELLNEKSKLVQYMLNMRGYAAGAMDGSIGSQTRRALAEFQKEIGINAGTGELDHRTLVALGDQTTLFKNGFEGNYTSNQQSEIGTTPLQGCVRPGRALSSKEVLEAFSGNNYTISSGQKDVASTTISLGTLPGEHEFSPFWIVQDDNLVPTLDQMRVSAGKLCEKNRHGEYCSAVNECLSDDAIYVLTPYTGDVSYVTSISTKFGVSGTTKPDFTLNVKLDWGGQQQGIVGTLKVEGIFESQGLRLTVREANGKHNPNARYNALKAGENFRLLLSATPRVLCKDCKPKTSFTSEYGLRFQNETLTGPHIETTLFVPDHVLRENDVIGLSLQGDNNVIYISDTTLQIPQLMDVKRKKSERNLDKGATTYSSPARGDPLRKLILDAVRVKAEQKFGSPIQFVVDSIRVSGDLSYIEVLAQRPGGKPINPSEFRDPNLRKFPLEDIDPRWISGFLSFEKGKWSAYDIHFGSTEAWWVESCNGLEKLMPETCKGPMVEETNVVELPDPKAPASIGSNTRSLEELTWNEYLALSAFQGVGDDAFERVLSVAPSVDQFEARAERRRIIQSYRDQANTIGARLARQQFEYSHLVPVPHYDFNMDAFYFCIPSFLNLKAPASQSPKIKSGTIQIQLRSTDKENSFSRLTKYSFGRCKMEPNILYYRNSEIAFTEAIPLHFKDETQAERLHFLMKKIPNRKIETRIICERIENPNPGQLFGFCQLKAIEIGRNPDNSPWFRYDWAEGKKMTLTAHPNPNP</sequence>
<keyword evidence="4" id="KW-1185">Reference proteome</keyword>
<keyword evidence="1" id="KW-0732">Signal</keyword>
<feature type="domain" description="Peptidoglycan binding-like" evidence="2">
    <location>
        <begin position="1166"/>
        <end position="1218"/>
    </location>
</feature>
<gene>
    <name evidence="3" type="ORF">OE747_23200</name>
</gene>
<protein>
    <submittedName>
        <fullName evidence="3">Peptidoglycan-binding protein</fullName>
    </submittedName>
</protein>
<dbReference type="InterPro" id="IPR050570">
    <property type="entry name" value="Cell_wall_metabolism_enzyme"/>
</dbReference>
<evidence type="ECO:0000259" key="2">
    <source>
        <dbReference type="Pfam" id="PF01471"/>
    </source>
</evidence>
<dbReference type="CDD" id="cd12797">
    <property type="entry name" value="M23_peptidase"/>
    <property type="match status" value="1"/>
</dbReference>
<proteinExistence type="predicted"/>
<dbReference type="Gene3D" id="1.10.101.10">
    <property type="entry name" value="PGBD-like superfamily/PGBD"/>
    <property type="match status" value="2"/>
</dbReference>
<dbReference type="SUPFAM" id="SSF51261">
    <property type="entry name" value="Duplicated hybrid motif"/>
    <property type="match status" value="1"/>
</dbReference>
<organism evidence="3 4">
    <name type="scientific">Ruegeria aquimaris</name>
    <dbReference type="NCBI Taxonomy" id="2984333"/>
    <lineage>
        <taxon>Bacteria</taxon>
        <taxon>Pseudomonadati</taxon>
        <taxon>Pseudomonadota</taxon>
        <taxon>Alphaproteobacteria</taxon>
        <taxon>Rhodobacterales</taxon>
        <taxon>Roseobacteraceae</taxon>
        <taxon>Ruegeria</taxon>
    </lineage>
</organism>
<dbReference type="InterPro" id="IPR036365">
    <property type="entry name" value="PGBD-like_sf"/>
</dbReference>
<dbReference type="InterPro" id="IPR002477">
    <property type="entry name" value="Peptidoglycan-bd-like"/>
</dbReference>
<dbReference type="EMBL" id="JAOWLB010000032">
    <property type="protein sequence ID" value="MCV2891239.1"/>
    <property type="molecule type" value="Genomic_DNA"/>
</dbReference>
<name>A0ABT3ARB6_9RHOB</name>
<dbReference type="Proteomes" id="UP001320899">
    <property type="component" value="Unassembled WGS sequence"/>
</dbReference>
<feature type="chain" id="PRO_5045996332" evidence="1">
    <location>
        <begin position="23"/>
        <end position="1909"/>
    </location>
</feature>
<dbReference type="InterPro" id="IPR011055">
    <property type="entry name" value="Dup_hybrid_motif"/>
</dbReference>
<accession>A0ABT3ARB6</accession>
<evidence type="ECO:0000256" key="1">
    <source>
        <dbReference type="SAM" id="SignalP"/>
    </source>
</evidence>
<dbReference type="PANTHER" id="PTHR21666:SF270">
    <property type="entry name" value="MUREIN HYDROLASE ACTIVATOR ENVC"/>
    <property type="match status" value="1"/>
</dbReference>
<dbReference type="Pfam" id="PF01471">
    <property type="entry name" value="PG_binding_1"/>
    <property type="match status" value="2"/>
</dbReference>
<dbReference type="SUPFAM" id="SSF47090">
    <property type="entry name" value="PGBD-like"/>
    <property type="match status" value="2"/>
</dbReference>
<comment type="caution">
    <text evidence="3">The sequence shown here is derived from an EMBL/GenBank/DDBJ whole genome shotgun (WGS) entry which is preliminary data.</text>
</comment>
<evidence type="ECO:0000313" key="3">
    <source>
        <dbReference type="EMBL" id="MCV2891239.1"/>
    </source>
</evidence>
<dbReference type="Gene3D" id="2.70.70.10">
    <property type="entry name" value="Glucose Permease (Domain IIA)"/>
    <property type="match status" value="1"/>
</dbReference>
<dbReference type="RefSeq" id="WP_263830841.1">
    <property type="nucleotide sequence ID" value="NZ_JAOWLB010000032.1"/>
</dbReference>
<feature type="signal peptide" evidence="1">
    <location>
        <begin position="1"/>
        <end position="22"/>
    </location>
</feature>
<evidence type="ECO:0000313" key="4">
    <source>
        <dbReference type="Proteomes" id="UP001320899"/>
    </source>
</evidence>
<dbReference type="PANTHER" id="PTHR21666">
    <property type="entry name" value="PEPTIDASE-RELATED"/>
    <property type="match status" value="1"/>
</dbReference>
<dbReference type="InterPro" id="IPR036366">
    <property type="entry name" value="PGBDSf"/>
</dbReference>
<reference evidence="3 4" key="1">
    <citation type="submission" date="2022-10" db="EMBL/GenBank/DDBJ databases">
        <title>Ruegeria sp. nov., isolated from ocean surface sediments.</title>
        <authorList>
            <person name="He W."/>
            <person name="Xue H.-P."/>
            <person name="Zhang D.-F."/>
        </authorList>
    </citation>
    <scope>NUCLEOTIDE SEQUENCE [LARGE SCALE GENOMIC DNA]</scope>
    <source>
        <strain evidence="3 4">XHP0148</strain>
    </source>
</reference>
<feature type="domain" description="Peptidoglycan binding-like" evidence="2">
    <location>
        <begin position="762"/>
        <end position="812"/>
    </location>
</feature>